<dbReference type="RefSeq" id="WP_011654216.1">
    <property type="nucleotide sequence ID" value="NZ_JAAXRR010000028.1"/>
</dbReference>
<dbReference type="InterPro" id="IPR018511">
    <property type="entry name" value="Hemolysin-typ_Ca-bd_CS"/>
</dbReference>
<dbReference type="AlphaFoldDB" id="A0A1S9GU03"/>
<evidence type="ECO:0000313" key="5">
    <source>
        <dbReference type="EMBL" id="TCU15477.1"/>
    </source>
</evidence>
<dbReference type="PROSITE" id="PS00330">
    <property type="entry name" value="HEMOLYSIN_CALCIUM"/>
    <property type="match status" value="1"/>
</dbReference>
<gene>
    <name evidence="5" type="ORF">EV131_11924</name>
    <name evidence="4" type="ORF">FHS25_007110</name>
</gene>
<dbReference type="InterPro" id="IPR011049">
    <property type="entry name" value="Serralysin-like_metalloprot_C"/>
</dbReference>
<comment type="subcellular location">
    <subcellularLocation>
        <location evidence="1">Secreted</location>
    </subcellularLocation>
</comment>
<reference evidence="4 7" key="2">
    <citation type="submission" date="2020-08" db="EMBL/GenBank/DDBJ databases">
        <title>Genomic Encyclopedia of Type Strains, Phase III (KMG-III): the genomes of soil and plant-associated and newly described type strains.</title>
        <authorList>
            <person name="Whitman W."/>
        </authorList>
    </citation>
    <scope>NUCLEOTIDE SEQUENCE [LARGE SCALE GENOMIC DNA]</scope>
    <source>
        <strain evidence="4 7">CECT 8280</strain>
    </source>
</reference>
<evidence type="ECO:0000256" key="1">
    <source>
        <dbReference type="ARBA" id="ARBA00004613"/>
    </source>
</evidence>
<organism evidence="5 6">
    <name type="scientific">Rhizobium laguerreae</name>
    <dbReference type="NCBI Taxonomy" id="1076926"/>
    <lineage>
        <taxon>Bacteria</taxon>
        <taxon>Pseudomonadati</taxon>
        <taxon>Pseudomonadota</taxon>
        <taxon>Alphaproteobacteria</taxon>
        <taxon>Hyphomicrobiales</taxon>
        <taxon>Rhizobiaceae</taxon>
        <taxon>Rhizobium/Agrobacterium group</taxon>
        <taxon>Rhizobium</taxon>
    </lineage>
</organism>
<dbReference type="Pfam" id="PF00353">
    <property type="entry name" value="HemolysinCabind"/>
    <property type="match status" value="3"/>
</dbReference>
<dbReference type="SMR" id="A0A1S9GU03"/>
<dbReference type="InterPro" id="IPR001343">
    <property type="entry name" value="Hemolysn_Ca-bd"/>
</dbReference>
<dbReference type="PRINTS" id="PR00313">
    <property type="entry name" value="CABNDNGRPT"/>
</dbReference>
<sequence length="284" mass="30002">MNIKGSDNGSFIKGSPENDIIDGGKKNDWIDAGNGDDRIKAGDGQDSITAGPGHDIVWAGKGSDVIHADGGDDLLYSDASYPLYVTDPHRVIPHSGEGDDVLYAGPGSDILVAGDGADVLTGGDDGDAFVFRFHDPMVGTTHCYTSVMDFDTKQDRFVLDAADFGGDRNLFDANFINHSKGFPGEFVDTFYNGAAEGAHGEHVVVITDRGFASAAAAATAIDHEARGDIIVFHDQKTLGQDGETHGATLAYVDSANHAHAFAHVDNLHDMSDLTSLTAENFGFI</sequence>
<dbReference type="PANTHER" id="PTHR38340:SF1">
    <property type="entry name" value="S-LAYER PROTEIN"/>
    <property type="match status" value="1"/>
</dbReference>
<dbReference type="Proteomes" id="UP000542811">
    <property type="component" value="Unassembled WGS sequence"/>
</dbReference>
<dbReference type="PANTHER" id="PTHR38340">
    <property type="entry name" value="S-LAYER PROTEIN"/>
    <property type="match status" value="1"/>
</dbReference>
<dbReference type="GO" id="GO:0005509">
    <property type="term" value="F:calcium ion binding"/>
    <property type="evidence" value="ECO:0007669"/>
    <property type="project" value="InterPro"/>
</dbReference>
<keyword evidence="2" id="KW-0964">Secreted</keyword>
<dbReference type="Proteomes" id="UP000295021">
    <property type="component" value="Unassembled WGS sequence"/>
</dbReference>
<dbReference type="InterPro" id="IPR050557">
    <property type="entry name" value="RTX_toxin/Mannuronan_C5-epim"/>
</dbReference>
<dbReference type="EMBL" id="SMBI01000019">
    <property type="protein sequence ID" value="TCU15477.1"/>
    <property type="molecule type" value="Genomic_DNA"/>
</dbReference>
<dbReference type="GO" id="GO:0005576">
    <property type="term" value="C:extracellular region"/>
    <property type="evidence" value="ECO:0007669"/>
    <property type="project" value="UniProtKB-SubCell"/>
</dbReference>
<protein>
    <submittedName>
        <fullName evidence="5">Nodulation factor NodO</fullName>
    </submittedName>
    <submittedName>
        <fullName evidence="4">Nodulation protein</fullName>
    </submittedName>
</protein>
<dbReference type="Gene3D" id="2.150.10.10">
    <property type="entry name" value="Serralysin-like metalloprotease, C-terminal"/>
    <property type="match status" value="2"/>
</dbReference>
<evidence type="ECO:0000256" key="3">
    <source>
        <dbReference type="SAM" id="MobiDB-lite"/>
    </source>
</evidence>
<evidence type="ECO:0000313" key="7">
    <source>
        <dbReference type="Proteomes" id="UP000542811"/>
    </source>
</evidence>
<dbReference type="GeneID" id="303210428"/>
<evidence type="ECO:0000313" key="6">
    <source>
        <dbReference type="Proteomes" id="UP000295021"/>
    </source>
</evidence>
<comment type="caution">
    <text evidence="5">The sequence shown here is derived from an EMBL/GenBank/DDBJ whole genome shotgun (WGS) entry which is preliminary data.</text>
</comment>
<feature type="region of interest" description="Disordered" evidence="3">
    <location>
        <begin position="1"/>
        <end position="27"/>
    </location>
</feature>
<evidence type="ECO:0000256" key="2">
    <source>
        <dbReference type="ARBA" id="ARBA00022525"/>
    </source>
</evidence>
<name>A0A1S9GU03_9HYPH</name>
<accession>A0A1S9GU03</accession>
<proteinExistence type="predicted"/>
<dbReference type="EMBL" id="JACHXX010000019">
    <property type="protein sequence ID" value="MBB3166592.1"/>
    <property type="molecule type" value="Genomic_DNA"/>
</dbReference>
<keyword evidence="7" id="KW-1185">Reference proteome</keyword>
<evidence type="ECO:0000313" key="4">
    <source>
        <dbReference type="EMBL" id="MBB3166592.1"/>
    </source>
</evidence>
<dbReference type="SUPFAM" id="SSF51120">
    <property type="entry name" value="beta-Roll"/>
    <property type="match status" value="1"/>
</dbReference>
<reference evidence="5 6" key="1">
    <citation type="submission" date="2019-03" db="EMBL/GenBank/DDBJ databases">
        <title>Genomic Encyclopedia of Type Strains, Phase IV (KMG-V): Genome sequencing to study the core and pangenomes of soil and plant-associated prokaryotes.</title>
        <authorList>
            <person name="Whitman W."/>
        </authorList>
    </citation>
    <scope>NUCLEOTIDE SEQUENCE [LARGE SCALE GENOMIC DNA]</scope>
    <source>
        <strain evidence="5 6">FB403</strain>
    </source>
</reference>